<comment type="caution">
    <text evidence="2">The sequence shown here is derived from an EMBL/GenBank/DDBJ whole genome shotgun (WGS) entry which is preliminary data.</text>
</comment>
<evidence type="ECO:0000256" key="1">
    <source>
        <dbReference type="SAM" id="SignalP"/>
    </source>
</evidence>
<gene>
    <name evidence="2" type="ORF">G3M48_006797</name>
</gene>
<keyword evidence="3" id="KW-1185">Reference proteome</keyword>
<evidence type="ECO:0000313" key="2">
    <source>
        <dbReference type="EMBL" id="KAK8149488.1"/>
    </source>
</evidence>
<organism evidence="2 3">
    <name type="scientific">Beauveria asiatica</name>
    <dbReference type="NCBI Taxonomy" id="1069075"/>
    <lineage>
        <taxon>Eukaryota</taxon>
        <taxon>Fungi</taxon>
        <taxon>Dikarya</taxon>
        <taxon>Ascomycota</taxon>
        <taxon>Pezizomycotina</taxon>
        <taxon>Sordariomycetes</taxon>
        <taxon>Hypocreomycetidae</taxon>
        <taxon>Hypocreales</taxon>
        <taxon>Cordycipitaceae</taxon>
        <taxon>Beauveria</taxon>
    </lineage>
</organism>
<dbReference type="Proteomes" id="UP001397290">
    <property type="component" value="Unassembled WGS sequence"/>
</dbReference>
<feature type="signal peptide" evidence="1">
    <location>
        <begin position="1"/>
        <end position="15"/>
    </location>
</feature>
<dbReference type="AlphaFoldDB" id="A0AAW0S5D7"/>
<protein>
    <submittedName>
        <fullName evidence="2">Uncharacterized protein</fullName>
    </submittedName>
</protein>
<name>A0AAW0S5D7_9HYPO</name>
<reference evidence="2 3" key="1">
    <citation type="submission" date="2020-02" db="EMBL/GenBank/DDBJ databases">
        <title>Comparative genomics of the hypocrealean fungal genus Beauvera.</title>
        <authorList>
            <person name="Showalter D.N."/>
            <person name="Bushley K.E."/>
            <person name="Rehner S.A."/>
        </authorList>
    </citation>
    <scope>NUCLEOTIDE SEQUENCE [LARGE SCALE GENOMIC DNA]</scope>
    <source>
        <strain evidence="2 3">ARSEF4384</strain>
    </source>
</reference>
<dbReference type="EMBL" id="JAAHCF010000047">
    <property type="protein sequence ID" value="KAK8149488.1"/>
    <property type="molecule type" value="Genomic_DNA"/>
</dbReference>
<evidence type="ECO:0000313" key="3">
    <source>
        <dbReference type="Proteomes" id="UP001397290"/>
    </source>
</evidence>
<keyword evidence="1" id="KW-0732">Signal</keyword>
<accession>A0AAW0S5D7</accession>
<feature type="chain" id="PRO_5043407482" evidence="1">
    <location>
        <begin position="16"/>
        <end position="238"/>
    </location>
</feature>
<proteinExistence type="predicted"/>
<sequence>MKFIIFLLCAGLSQALCSKKLPFIPPPEDSDILCPKRTETSSVYNEDECGTKRFCRAIEAFGLNSTKYSFDPKPKWDNMDACFEAHEREPERELLPFHFGTDYDCESNLAINEECNGTPMHCNNVDELVDFAKSKTGRDLLGEGGSQGSDIRWLSTDECFKAHVPEPKDLPFLEGNPDKPCGTDGDESEETCGTEAFCDQFTSKPSDGKGRQASGSPYVWDKKQCLAAHQKKPAAAVF</sequence>